<dbReference type="HOGENOM" id="CLU_238306_0_0_4"/>
<evidence type="ECO:0000256" key="3">
    <source>
        <dbReference type="PROSITE-ProRule" id="PRU00339"/>
    </source>
</evidence>
<feature type="repeat" description="TPR" evidence="3">
    <location>
        <begin position="1492"/>
        <end position="1525"/>
    </location>
</feature>
<dbReference type="PANTHER" id="PTHR44858">
    <property type="entry name" value="TETRATRICOPEPTIDE REPEAT PROTEIN 6"/>
    <property type="match status" value="1"/>
</dbReference>
<keyword evidence="1" id="KW-0677">Repeat</keyword>
<dbReference type="PANTHER" id="PTHR44858:SF1">
    <property type="entry name" value="UDP-N-ACETYLGLUCOSAMINE--PEPTIDE N-ACETYLGLUCOSAMINYLTRANSFERASE SPINDLY-RELATED"/>
    <property type="match status" value="1"/>
</dbReference>
<dbReference type="GO" id="GO:0046813">
    <property type="term" value="P:receptor-mediated virion attachment to host cell"/>
    <property type="evidence" value="ECO:0007669"/>
    <property type="project" value="TreeGrafter"/>
</dbReference>
<dbReference type="SMART" id="SM00028">
    <property type="entry name" value="TPR"/>
    <property type="match status" value="18"/>
</dbReference>
<keyword evidence="2 3" id="KW-0802">TPR repeat</keyword>
<proteinExistence type="predicted"/>
<dbReference type="InterPro" id="IPR027417">
    <property type="entry name" value="P-loop_NTPase"/>
</dbReference>
<dbReference type="InterPro" id="IPR019734">
    <property type="entry name" value="TPR_rpt"/>
</dbReference>
<dbReference type="BioCyc" id="TINT75379:TINT_RS11015-MONOMER"/>
<reference evidence="4" key="1">
    <citation type="submission" date="2010-04" db="EMBL/GenBank/DDBJ databases">
        <title>Complete sequence of Thiomonas intermedia K12.</title>
        <authorList>
            <consortium name="US DOE Joint Genome Institute"/>
            <person name="Lucas S."/>
            <person name="Copeland A."/>
            <person name="Lapidus A."/>
            <person name="Cheng J.-F."/>
            <person name="Bruce D."/>
            <person name="Goodwin L."/>
            <person name="Pitluck S."/>
            <person name="Davenport K."/>
            <person name="Detter J.C."/>
            <person name="Han C."/>
            <person name="Tapia R."/>
            <person name="Land M."/>
            <person name="Hauser L."/>
            <person name="Kyrpides N."/>
            <person name="Ovchinnikova G."/>
            <person name="Kerfeld C.A."/>
            <person name="Cannon G.C."/>
            <person name="Heinhorst S."/>
            <person name="Woyke T."/>
        </authorList>
    </citation>
    <scope>NUCLEOTIDE SEQUENCE [LARGE SCALE GENOMIC DNA]</scope>
    <source>
        <strain evidence="4">K12</strain>
    </source>
</reference>
<evidence type="ECO:0000256" key="1">
    <source>
        <dbReference type="ARBA" id="ARBA00022737"/>
    </source>
</evidence>
<dbReference type="SUPFAM" id="SSF52540">
    <property type="entry name" value="P-loop containing nucleoside triphosphate hydrolases"/>
    <property type="match status" value="1"/>
</dbReference>
<dbReference type="STRING" id="75379.Tint_2203"/>
<organism evidence="4">
    <name type="scientific">Thiomonas intermedia (strain K12)</name>
    <name type="common">Thiobacillus intermedius</name>
    <dbReference type="NCBI Taxonomy" id="75379"/>
    <lineage>
        <taxon>Bacteria</taxon>
        <taxon>Pseudomonadati</taxon>
        <taxon>Pseudomonadota</taxon>
        <taxon>Betaproteobacteria</taxon>
        <taxon>Burkholderiales</taxon>
        <taxon>Thiomonas</taxon>
    </lineage>
</organism>
<dbReference type="InterPro" id="IPR050498">
    <property type="entry name" value="Ycf3"/>
</dbReference>
<feature type="repeat" description="TPR" evidence="3">
    <location>
        <begin position="1392"/>
        <end position="1425"/>
    </location>
</feature>
<gene>
    <name evidence="4" type="ordered locus">Tint_2203</name>
</gene>
<sequence length="1792" mass="194200">MEQAHSPICPFCGSGRTAWKAKSKVWECLDCEKSFDPPPPEVLPDPLASVEDAFAQRARALADSPSWVQSIIDSWPAPIAATYALLRTTLRDGKIDASAIVFKDLAELLARFSALTLACDILQNGPADKQIEVLTSLFAKPLAMGDWVSLADAWSKWLETAPQREQDWITRPIARIWRHGNQRTPFCGLMSDTLVHWRNETIGHGVRGSDLGPTMDDLERFLGHGEDSLHLALAPDADLGSTLVLVDPRDQPLVGAQAMHDPAAVLGAGHVLGPQQALALKRLSDNKRVALRSFMALRRCEVCGQAETFHFDSAKPKRLMPDFRVLNYERGHALRVPASADADLLHDWSRVGAPVEADEDQDHPVDFDAGAALPADVVAMLDEQAIERGYLSPTYLRDPLAEFIQSQRDADQGGLYWLRAPAHVGKSTFVQGLDPQYAALFKEPRLVDALAVAVFTIRREYQYHLGQFADILRERLKQALNLASGSQKLPELDIRTPSPEALTGFLAAFQKLGRKPILVIIDGLDELADVRPSILDLLPTPDAMPADVFLLLTSRPLQDCPPWMRHRLEPLLVAPGRQIGLSDADYTQLLSDYAKATLRGKKSLPDLGQLLPKLLERSDGRFLYFRFLVDRLAEGDLKTDDLDALTRPDNLLPQFVQALQIRYAGTPMGDRIQRTLASLALAEDAFNRKMQGLPVLAQDTWQGLPMPVLCEMIEGTPRMTPNMASMLYLLKPLLGTWRGDSTAPRYRLGIKGLEDILRQQSTQSLPALAARWVDNLLQRQTQWLQASEAERGSPEDDRGGAQDWVLRHLDGLLPLLTDDQRQSLRGDAAWLQSLSKEMMDRADAAQEQSRNRDALHIYAVVEALLRWGTERHEPDAAMWTDPAQRTLLDSWLGILNNRGLALLGQGDAAAALADDGRAIAIREALREQLGAQFSPAMANNLASAYLNRGNVLLKQGDATAALEDYGRSIAIREALREQLGAQFSPAMAGSLASAYLNRGVVLFSQGDATAALEDYERAIAIWEALREQLGAQFSPAMADNLAGAYGNCGVVLFSQGDATAALLDFGRAIAMLEALRAQLGAQFPPAMAHGLAQVYLNRGNALLNQGDATAALEDYGRAIAIWEALREQLGAQFSPAMAGSLASAYLNRGVVLFSQGDATAALLDFGRAIAMLEALRAQLGAQFPPAMAHGLAQVYLSRGNALFGQGDAMAALADYGRAIAIWEALREQLGGEFSPAMANGLASVYMNRGAALSGQGGATAALEDYGRAIAIWEALREQLGAQFSPAMADNLAGAYGKWGVILRAQGDATAALLDFGRAIAMWEALREQLGGQFPPAMADGLAKVYVNRGNALFKQGDATAALVDFGRAIAMWEALREQLGAQFSPAMANNLASAYMNRGVVLLSQGGAATALEAYERAIAIWEALREQLGAQFPPAMADNLAGAYGNCGLTLFGQGDATAALEDYGRAIAIWEALREQLGAQFSPAMANNLASAYLNRGNVLLKQGDATAALEDYGRAIAIREALREQLGAQFSPEMGNNLASAYMKRGYVLSDKGDAAAAVADYGRAIAIREALREQLGAQFSPDTADNLASAYVNRGNAFSDQGDAAAALEDYGRAIAIREALRGQLGAQLPPTMADSLARVYMKRGLTLFGEGDAAAALADYAQAIAIWEALREQLGGEFSPDMADNMASAYVNRGNALLKQGDATAALEDYERAIAIREALREQLVGEFPPTMADSLARVYTIRGVLLSGQGDATAALEAYERAIAIWKRCASNWARSFLRTWPTTWQ</sequence>
<dbReference type="EMBL" id="CP002021">
    <property type="protein sequence ID" value="ADG31554.1"/>
    <property type="molecule type" value="Genomic_DNA"/>
</dbReference>
<dbReference type="Pfam" id="PF13181">
    <property type="entry name" value="TPR_8"/>
    <property type="match status" value="1"/>
</dbReference>
<feature type="repeat" description="TPR" evidence="3">
    <location>
        <begin position="942"/>
        <end position="975"/>
    </location>
</feature>
<dbReference type="GO" id="GO:0009279">
    <property type="term" value="C:cell outer membrane"/>
    <property type="evidence" value="ECO:0007669"/>
    <property type="project" value="TreeGrafter"/>
</dbReference>
<dbReference type="PROSITE" id="PS50005">
    <property type="entry name" value="TPR"/>
    <property type="match status" value="7"/>
</dbReference>
<protein>
    <submittedName>
        <fullName evidence="4">TPR repeat-containing protein</fullName>
    </submittedName>
</protein>
<dbReference type="eggNOG" id="COG0457">
    <property type="taxonomic scope" value="Bacteria"/>
</dbReference>
<evidence type="ECO:0000256" key="2">
    <source>
        <dbReference type="ARBA" id="ARBA00022803"/>
    </source>
</evidence>
<dbReference type="InterPro" id="IPR011990">
    <property type="entry name" value="TPR-like_helical_dom_sf"/>
</dbReference>
<dbReference type="KEGG" id="tin:Tint_2203"/>
<feature type="repeat" description="TPR" evidence="3">
    <location>
        <begin position="1092"/>
        <end position="1125"/>
    </location>
</feature>
<feature type="repeat" description="TPR" evidence="3">
    <location>
        <begin position="992"/>
        <end position="1025"/>
    </location>
</feature>
<evidence type="ECO:0000313" key="4">
    <source>
        <dbReference type="EMBL" id="ADG31554.1"/>
    </source>
</evidence>
<feature type="repeat" description="TPR" evidence="3">
    <location>
        <begin position="1592"/>
        <end position="1625"/>
    </location>
</feature>
<dbReference type="SUPFAM" id="SSF48452">
    <property type="entry name" value="TPR-like"/>
    <property type="match status" value="4"/>
</dbReference>
<name>D5X3W7_THIK1</name>
<feature type="repeat" description="TPR" evidence="3">
    <location>
        <begin position="1692"/>
        <end position="1725"/>
    </location>
</feature>
<dbReference type="Gene3D" id="1.25.40.10">
    <property type="entry name" value="Tetratricopeptide repeat domain"/>
    <property type="match status" value="8"/>
</dbReference>
<dbReference type="Pfam" id="PF13374">
    <property type="entry name" value="TPR_10"/>
    <property type="match status" value="11"/>
</dbReference>
<accession>D5X3W7</accession>